<dbReference type="Pfam" id="PF13970">
    <property type="entry name" value="DUF4221"/>
    <property type="match status" value="1"/>
</dbReference>
<evidence type="ECO:0000313" key="3">
    <source>
        <dbReference type="Proteomes" id="UP000199310"/>
    </source>
</evidence>
<protein>
    <recommendedName>
        <fullName evidence="4">DUF4221 domain-containing protein</fullName>
    </recommendedName>
</protein>
<dbReference type="RefSeq" id="WP_177192141.1">
    <property type="nucleotide sequence ID" value="NZ_FOJG01000001.1"/>
</dbReference>
<dbReference type="AlphaFoldDB" id="A0A1I0R8R2"/>
<reference evidence="3" key="1">
    <citation type="submission" date="2016-10" db="EMBL/GenBank/DDBJ databases">
        <authorList>
            <person name="Varghese N."/>
            <person name="Submissions S."/>
        </authorList>
    </citation>
    <scope>NUCLEOTIDE SEQUENCE [LARGE SCALE GENOMIC DNA]</scope>
    <source>
        <strain evidence="3">DSM 3695</strain>
    </source>
</reference>
<keyword evidence="3" id="KW-1185">Reference proteome</keyword>
<dbReference type="EMBL" id="FOJG01000001">
    <property type="protein sequence ID" value="SEW37187.1"/>
    <property type="molecule type" value="Genomic_DNA"/>
</dbReference>
<proteinExistence type="predicted"/>
<dbReference type="STRING" id="29529.SAMN04488122_2481"/>
<gene>
    <name evidence="2" type="ORF">SAMN04488122_2481</name>
</gene>
<evidence type="ECO:0008006" key="4">
    <source>
        <dbReference type="Google" id="ProtNLM"/>
    </source>
</evidence>
<name>A0A1I0R8R2_9BACT</name>
<dbReference type="InterPro" id="IPR025316">
    <property type="entry name" value="DUF4221"/>
</dbReference>
<feature type="chain" id="PRO_5011721301" description="DUF4221 domain-containing protein" evidence="1">
    <location>
        <begin position="22"/>
        <end position="395"/>
    </location>
</feature>
<evidence type="ECO:0000256" key="1">
    <source>
        <dbReference type="SAM" id="SignalP"/>
    </source>
</evidence>
<evidence type="ECO:0000313" key="2">
    <source>
        <dbReference type="EMBL" id="SEW37187.1"/>
    </source>
</evidence>
<sequence length="395" mass="45311">MKKLLCICLAGLCFACSNNNASVEIRNEKKGTLKGTQTLQMVEEKKFPLDSLSAPRPQFVQLYMDSIGNERLAVLNTYDKSIHLYDYGASASVGNINIGKTHIPLAFHIKNQDSVFVYDDQMLELVLMSRQSDSLTKFSLIGNSNIKELTWTYQYPQYVPHSVNEIMELSGNIFFPGQYIWSIPDSLVSKFKFASLVDFKNKDVRFMHQYPAELYGKGYMWDEPVFNSPYYDLTPAADKLVYSFPVSHNLYIYDLKTDSITTVYGGSNVAGDITSMDKAKFSKSAIPREYIYNKACTVDLYSGIKYDKYRNVYYRFLRKALPESGARLRMENKKLIVIIMDKDFHYLGESELGDMNAFFPDNSFVTKEGLNIEYVDPADVQEKYLAFKIFQPKNI</sequence>
<feature type="signal peptide" evidence="1">
    <location>
        <begin position="1"/>
        <end position="21"/>
    </location>
</feature>
<accession>A0A1I0R8R2</accession>
<keyword evidence="1" id="KW-0732">Signal</keyword>
<dbReference type="Proteomes" id="UP000199310">
    <property type="component" value="Unassembled WGS sequence"/>
</dbReference>
<organism evidence="2 3">
    <name type="scientific">Chitinophaga arvensicola</name>
    <dbReference type="NCBI Taxonomy" id="29529"/>
    <lineage>
        <taxon>Bacteria</taxon>
        <taxon>Pseudomonadati</taxon>
        <taxon>Bacteroidota</taxon>
        <taxon>Chitinophagia</taxon>
        <taxon>Chitinophagales</taxon>
        <taxon>Chitinophagaceae</taxon>
        <taxon>Chitinophaga</taxon>
    </lineage>
</organism>